<evidence type="ECO:0000256" key="1">
    <source>
        <dbReference type="ARBA" id="ARBA00001933"/>
    </source>
</evidence>
<dbReference type="InterPro" id="IPR051798">
    <property type="entry name" value="Class-II_PLP-Dep_Aminotrans"/>
</dbReference>
<dbReference type="EMBL" id="CVLB01000001">
    <property type="protein sequence ID" value="CRF31909.1"/>
    <property type="molecule type" value="Genomic_DNA"/>
</dbReference>
<dbReference type="Pfam" id="PF00155">
    <property type="entry name" value="Aminotran_1_2"/>
    <property type="match status" value="1"/>
</dbReference>
<dbReference type="AlphaFoldDB" id="A0A0G4K4C4"/>
<evidence type="ECO:0000313" key="7">
    <source>
        <dbReference type="EMBL" id="CRF31909.1"/>
    </source>
</evidence>
<comment type="cofactor">
    <cofactor evidence="1">
        <name>pyridoxal 5'-phosphate</name>
        <dbReference type="ChEBI" id="CHEBI:597326"/>
    </cofactor>
</comment>
<evidence type="ECO:0000256" key="4">
    <source>
        <dbReference type="ARBA" id="ARBA00023239"/>
    </source>
</evidence>
<dbReference type="PANTHER" id="PTHR43525:SF1">
    <property type="entry name" value="PROTEIN MALY"/>
    <property type="match status" value="1"/>
</dbReference>
<dbReference type="InterPro" id="IPR015422">
    <property type="entry name" value="PyrdxlP-dep_Trfase_small"/>
</dbReference>
<dbReference type="EC" id="4.4.1.13" evidence="2"/>
<proteinExistence type="inferred from homology"/>
<dbReference type="Gene3D" id="3.90.1150.10">
    <property type="entry name" value="Aspartate Aminotransferase, domain 1"/>
    <property type="match status" value="1"/>
</dbReference>
<accession>A0A0G4K4C4</accession>
<dbReference type="GO" id="GO:0030170">
    <property type="term" value="F:pyridoxal phosphate binding"/>
    <property type="evidence" value="ECO:0007669"/>
    <property type="project" value="InterPro"/>
</dbReference>
<evidence type="ECO:0000256" key="3">
    <source>
        <dbReference type="ARBA" id="ARBA00022898"/>
    </source>
</evidence>
<dbReference type="InterPro" id="IPR015421">
    <property type="entry name" value="PyrdxlP-dep_Trfase_major"/>
</dbReference>
<keyword evidence="8" id="KW-1185">Reference proteome</keyword>
<sequence>MINFDELIDRRKTNSTKWTKAFGEKHLKENQIPMWVADMDFKAAPEIIEAIKKEADFGIFGYFTYDEYYESVIKWHKERYNWDIKKEWLNFTQGLVQGFNIAISALTKPGESVLVLTPTYYPMFSGIKNQGCQIVESNLIYDDNTCRYTIDYEDVAKKVKNPNLTAALIGNPHNPTGRLYSIEELSKLADILIENNVKIICDDIHCDIIVDPSKKYTPLASMEKYADHIISMNAPSKTFNLAGAKVSNIIIQNEEINRAFKFQMERFCVSVSILSLAACKTAYSKCAYWVDEMKKYVWGNYNYIKDYIENGILKDYIKIVPLEGSYLMFADNKNLMKEFNMNQEDLNNFYYDSCNLSLDEGDAFGNAGIGFMRFNLATQRYYVEKAMNNISEAVKKLKK</sequence>
<dbReference type="PANTHER" id="PTHR43525">
    <property type="entry name" value="PROTEIN MALY"/>
    <property type="match status" value="1"/>
</dbReference>
<evidence type="ECO:0000256" key="2">
    <source>
        <dbReference type="ARBA" id="ARBA00012224"/>
    </source>
</evidence>
<dbReference type="NCBIfam" id="TIGR04350">
    <property type="entry name" value="C_S_lyase_PatB"/>
    <property type="match status" value="1"/>
</dbReference>
<organism evidence="7 8">
    <name type="scientific">Brachyspira suanatina</name>
    <dbReference type="NCBI Taxonomy" id="381802"/>
    <lineage>
        <taxon>Bacteria</taxon>
        <taxon>Pseudomonadati</taxon>
        <taxon>Spirochaetota</taxon>
        <taxon>Spirochaetia</taxon>
        <taxon>Brachyspirales</taxon>
        <taxon>Brachyspiraceae</taxon>
        <taxon>Brachyspira</taxon>
    </lineage>
</organism>
<dbReference type="Gene3D" id="3.40.640.10">
    <property type="entry name" value="Type I PLP-dependent aspartate aminotransferase-like (Major domain)"/>
    <property type="match status" value="1"/>
</dbReference>
<gene>
    <name evidence="7" type="ORF">BRSU_0450</name>
</gene>
<dbReference type="Proteomes" id="UP000043763">
    <property type="component" value="Unassembled WGS sequence"/>
</dbReference>
<evidence type="ECO:0000259" key="6">
    <source>
        <dbReference type="Pfam" id="PF00155"/>
    </source>
</evidence>
<name>A0A0G4K4C4_9SPIR</name>
<dbReference type="RefSeq" id="WP_048593590.1">
    <property type="nucleotide sequence ID" value="NZ_CVLB01000001.1"/>
</dbReference>
<dbReference type="OrthoDB" id="367386at2"/>
<keyword evidence="3" id="KW-0663">Pyridoxal phosphate</keyword>
<protein>
    <recommendedName>
        <fullName evidence="2">cysteine-S-conjugate beta-lyase</fullName>
        <ecNumber evidence="2">4.4.1.13</ecNumber>
    </recommendedName>
</protein>
<dbReference type="InterPro" id="IPR004839">
    <property type="entry name" value="Aminotransferase_I/II_large"/>
</dbReference>
<keyword evidence="4" id="KW-0456">Lyase</keyword>
<dbReference type="CDD" id="cd00609">
    <property type="entry name" value="AAT_like"/>
    <property type="match status" value="1"/>
</dbReference>
<dbReference type="InterPro" id="IPR027619">
    <property type="entry name" value="C-S_lyase_PatB-like"/>
</dbReference>
<evidence type="ECO:0000313" key="8">
    <source>
        <dbReference type="Proteomes" id="UP000043763"/>
    </source>
</evidence>
<reference evidence="8" key="1">
    <citation type="submission" date="2015-04" db="EMBL/GenBank/DDBJ databases">
        <authorList>
            <person name="Mushtaq Mamoona"/>
        </authorList>
    </citation>
    <scope>NUCLEOTIDE SEQUENCE [LARGE SCALE GENOMIC DNA]</scope>
    <source>
        <strain evidence="8">AN4859/03</strain>
    </source>
</reference>
<evidence type="ECO:0000256" key="5">
    <source>
        <dbReference type="ARBA" id="ARBA00037974"/>
    </source>
</evidence>
<dbReference type="GO" id="GO:0047804">
    <property type="term" value="F:cysteine-S-conjugate beta-lyase activity"/>
    <property type="evidence" value="ECO:0007669"/>
    <property type="project" value="UniProtKB-EC"/>
</dbReference>
<dbReference type="InterPro" id="IPR015424">
    <property type="entry name" value="PyrdxlP-dep_Trfase"/>
</dbReference>
<feature type="domain" description="Aminotransferase class I/classII large" evidence="6">
    <location>
        <begin position="36"/>
        <end position="339"/>
    </location>
</feature>
<dbReference type="SUPFAM" id="SSF53383">
    <property type="entry name" value="PLP-dependent transferases"/>
    <property type="match status" value="1"/>
</dbReference>
<comment type="similarity">
    <text evidence="5">Belongs to the class-II pyridoxal-phosphate-dependent aminotransferase family. MalY/PatB cystathionine beta-lyase subfamily.</text>
</comment>